<keyword evidence="2" id="KW-1185">Reference proteome</keyword>
<gene>
    <name evidence="1" type="ORF">DN068_15285</name>
</gene>
<dbReference type="Proteomes" id="UP000248745">
    <property type="component" value="Unassembled WGS sequence"/>
</dbReference>
<evidence type="ECO:0000313" key="1">
    <source>
        <dbReference type="EMBL" id="PZF71996.1"/>
    </source>
</evidence>
<reference evidence="1 2" key="1">
    <citation type="submission" date="2018-06" db="EMBL/GenBank/DDBJ databases">
        <title>Mucibacter soli gen. nov., sp. nov., a new member of the family Chitinophagaceae producing mucin.</title>
        <authorList>
            <person name="Kim M.-K."/>
            <person name="Park S."/>
            <person name="Kim T.-S."/>
            <person name="Joung Y."/>
            <person name="Han J.-H."/>
            <person name="Kim S.B."/>
        </authorList>
    </citation>
    <scope>NUCLEOTIDE SEQUENCE [LARGE SCALE GENOMIC DNA]</scope>
    <source>
        <strain evidence="1 2">R1-15</strain>
    </source>
</reference>
<dbReference type="InterPro" id="IPR025345">
    <property type="entry name" value="DUF4249"/>
</dbReference>
<dbReference type="Pfam" id="PF14054">
    <property type="entry name" value="DUF4249"/>
    <property type="match status" value="1"/>
</dbReference>
<dbReference type="EMBL" id="QKTW01000020">
    <property type="protein sequence ID" value="PZF71996.1"/>
    <property type="molecule type" value="Genomic_DNA"/>
</dbReference>
<evidence type="ECO:0008006" key="3">
    <source>
        <dbReference type="Google" id="ProtNLM"/>
    </source>
</evidence>
<protein>
    <recommendedName>
        <fullName evidence="3">DUF4249 domain-containing protein</fullName>
    </recommendedName>
</protein>
<dbReference type="OrthoDB" id="744258at2"/>
<organism evidence="1 2">
    <name type="scientific">Taibaiella soli</name>
    <dbReference type="NCBI Taxonomy" id="1649169"/>
    <lineage>
        <taxon>Bacteria</taxon>
        <taxon>Pseudomonadati</taxon>
        <taxon>Bacteroidota</taxon>
        <taxon>Chitinophagia</taxon>
        <taxon>Chitinophagales</taxon>
        <taxon>Chitinophagaceae</taxon>
        <taxon>Taibaiella</taxon>
    </lineage>
</organism>
<evidence type="ECO:0000313" key="2">
    <source>
        <dbReference type="Proteomes" id="UP000248745"/>
    </source>
</evidence>
<name>A0A2W2BEH4_9BACT</name>
<proteinExistence type="predicted"/>
<dbReference type="RefSeq" id="WP_110999809.1">
    <property type="nucleotide sequence ID" value="NZ_QKTW01000020.1"/>
</dbReference>
<sequence>MKWTKVISKTIAYFSIAVLLNACTKDLKLPDISAKNEVVLLGELVAGDSINFRGGQSVPLSSGSSLKFELPAGLAATMTSSSGMLWTLNGRVDGFSNMVHTLIFSAPDLIQSGQTYTITAQNSQLGTASCSVTIPQPFNTYVADTATVLYSGSNLWRAKVNIIDDGSAMNFYTIEALKQKVYIDGTFTYNGQTIKASDNKDLYDSLKAAGTLPPVIWDTSYSPTYERVDIYTDDPATENIKLSNALSTNRRILLSDVRFNGLAYTTSVYLDTTIFRADEDSAKGRIVLLVKSVSESYFNFLKGYEMYEPSTGFTSLAQPVKIDGNVTNGMGMVGGVYLHKFVYTFDQWDW</sequence>
<accession>A0A2W2BEH4</accession>
<comment type="caution">
    <text evidence="1">The sequence shown here is derived from an EMBL/GenBank/DDBJ whole genome shotgun (WGS) entry which is preliminary data.</text>
</comment>
<dbReference type="AlphaFoldDB" id="A0A2W2BEH4"/>